<evidence type="ECO:0000313" key="5">
    <source>
        <dbReference type="Proteomes" id="UP001054837"/>
    </source>
</evidence>
<gene>
    <name evidence="4" type="ORF">CDAR_497831</name>
</gene>
<evidence type="ECO:0000256" key="1">
    <source>
        <dbReference type="PROSITE-ProRule" id="PRU00042"/>
    </source>
</evidence>
<name>A0AAV4W9E7_9ARAC</name>
<keyword evidence="1" id="KW-0863">Zinc-finger</keyword>
<proteinExistence type="predicted"/>
<dbReference type="PROSITE" id="PS50157">
    <property type="entry name" value="ZINC_FINGER_C2H2_2"/>
    <property type="match status" value="1"/>
</dbReference>
<dbReference type="InterPro" id="IPR013087">
    <property type="entry name" value="Znf_C2H2_type"/>
</dbReference>
<keyword evidence="5" id="KW-1185">Reference proteome</keyword>
<organism evidence="4 5">
    <name type="scientific">Caerostris darwini</name>
    <dbReference type="NCBI Taxonomy" id="1538125"/>
    <lineage>
        <taxon>Eukaryota</taxon>
        <taxon>Metazoa</taxon>
        <taxon>Ecdysozoa</taxon>
        <taxon>Arthropoda</taxon>
        <taxon>Chelicerata</taxon>
        <taxon>Arachnida</taxon>
        <taxon>Araneae</taxon>
        <taxon>Araneomorphae</taxon>
        <taxon>Entelegynae</taxon>
        <taxon>Araneoidea</taxon>
        <taxon>Araneidae</taxon>
        <taxon>Caerostris</taxon>
    </lineage>
</organism>
<accession>A0AAV4W9E7</accession>
<sequence length="369" mass="39639">MTSNVCQVVEVLDSYEASITTSFSHGEALANFESNLNTSFSPICHRTRAQLANRDLAFIDNHCSSAPLYTVSGNIGDTSQNFLLEQDVSDTIRDILNNIPPCTPPSASIGDVPLSPCAAHVSSHTLSITASTGDEVILFPSVTEVDDLFSGPGLSPKFDFVQLICRQCQRRFFSAGGLENHLFAVHSIHIDASDATPARRDRTSVPLSMPADLVNACNNTGPPSRAPFTNIVPATTWATVAAKPAVTSTQPWAGQRISSTVSSSPRKTDTSGPSRDNVGTSQPATPSIPVPVVKSRKKIRFDMTPDQNSHVVLLPKKVHKKTRKVLPCPRCDFTFRTASSSPTSCTCLTSLSASQESQESSLCCFSLLR</sequence>
<evidence type="ECO:0000256" key="2">
    <source>
        <dbReference type="SAM" id="MobiDB-lite"/>
    </source>
</evidence>
<reference evidence="4 5" key="1">
    <citation type="submission" date="2021-06" db="EMBL/GenBank/DDBJ databases">
        <title>Caerostris darwini draft genome.</title>
        <authorList>
            <person name="Kono N."/>
            <person name="Arakawa K."/>
        </authorList>
    </citation>
    <scope>NUCLEOTIDE SEQUENCE [LARGE SCALE GENOMIC DNA]</scope>
</reference>
<dbReference type="EMBL" id="BPLQ01014368">
    <property type="protein sequence ID" value="GIY79277.1"/>
    <property type="molecule type" value="Genomic_DNA"/>
</dbReference>
<comment type="caution">
    <text evidence="4">The sequence shown here is derived from an EMBL/GenBank/DDBJ whole genome shotgun (WGS) entry which is preliminary data.</text>
</comment>
<dbReference type="GO" id="GO:0008270">
    <property type="term" value="F:zinc ion binding"/>
    <property type="evidence" value="ECO:0007669"/>
    <property type="project" value="UniProtKB-KW"/>
</dbReference>
<dbReference type="Proteomes" id="UP001054837">
    <property type="component" value="Unassembled WGS sequence"/>
</dbReference>
<evidence type="ECO:0000313" key="4">
    <source>
        <dbReference type="EMBL" id="GIY79277.1"/>
    </source>
</evidence>
<dbReference type="AlphaFoldDB" id="A0AAV4W9E7"/>
<feature type="compositionally biased region" description="Polar residues" evidence="2">
    <location>
        <begin position="248"/>
        <end position="285"/>
    </location>
</feature>
<evidence type="ECO:0000259" key="3">
    <source>
        <dbReference type="PROSITE" id="PS50157"/>
    </source>
</evidence>
<protein>
    <recommendedName>
        <fullName evidence="3">C2H2-type domain-containing protein</fullName>
    </recommendedName>
</protein>
<feature type="domain" description="C2H2-type" evidence="3">
    <location>
        <begin position="163"/>
        <end position="187"/>
    </location>
</feature>
<keyword evidence="1" id="KW-0479">Metal-binding</keyword>
<dbReference type="PROSITE" id="PS00028">
    <property type="entry name" value="ZINC_FINGER_C2H2_1"/>
    <property type="match status" value="1"/>
</dbReference>
<keyword evidence="1" id="KW-0862">Zinc</keyword>
<feature type="region of interest" description="Disordered" evidence="2">
    <location>
        <begin position="248"/>
        <end position="290"/>
    </location>
</feature>